<comment type="caution">
    <text evidence="2">The sequence shown here is derived from an EMBL/GenBank/DDBJ whole genome shotgun (WGS) entry which is preliminary data.</text>
</comment>
<reference evidence="2 3" key="1">
    <citation type="submission" date="2020-01" db="EMBL/GenBank/DDBJ databases">
        <title>Microvirga sp. nov., an arsenate reduction bacterium isolated from Tibet hotspring sediments.</title>
        <authorList>
            <person name="Yuan C.-G."/>
        </authorList>
    </citation>
    <scope>NUCLEOTIDE SEQUENCE [LARGE SCALE GENOMIC DNA]</scope>
    <source>
        <strain evidence="2 3">SYSU G3D203</strain>
    </source>
</reference>
<dbReference type="EMBL" id="JAAAXJ010000030">
    <property type="protein sequence ID" value="NBJ27175.1"/>
    <property type="molecule type" value="Genomic_DNA"/>
</dbReference>
<dbReference type="Proteomes" id="UP000818323">
    <property type="component" value="Unassembled WGS sequence"/>
</dbReference>
<evidence type="ECO:0000313" key="3">
    <source>
        <dbReference type="Proteomes" id="UP000818323"/>
    </source>
</evidence>
<protein>
    <submittedName>
        <fullName evidence="2">Uncharacterized protein</fullName>
    </submittedName>
</protein>
<sequence>MKQASVKLPRCASILLLCCGGLVLMHSRLSSALTNRVGIKEGYMGEWNTVFEGEVEGRLVTVKVYQSTDEAEREDDGGPAVRVTTTSVDDYPGILEEEEGDTLLVEREEAGRLITLEPYSLNDLEGELMEVGFSPEAAATIVSKVPV</sequence>
<organism evidence="2 3">
    <name type="scientific">Microvirga arsenatis</name>
    <dbReference type="NCBI Taxonomy" id="2692265"/>
    <lineage>
        <taxon>Bacteria</taxon>
        <taxon>Pseudomonadati</taxon>
        <taxon>Pseudomonadota</taxon>
        <taxon>Alphaproteobacteria</taxon>
        <taxon>Hyphomicrobiales</taxon>
        <taxon>Methylobacteriaceae</taxon>
        <taxon>Microvirga</taxon>
    </lineage>
</organism>
<feature type="chain" id="PRO_5047543664" evidence="1">
    <location>
        <begin position="33"/>
        <end position="147"/>
    </location>
</feature>
<accession>A0ABW9Z655</accession>
<keyword evidence="3" id="KW-1185">Reference proteome</keyword>
<evidence type="ECO:0000256" key="1">
    <source>
        <dbReference type="SAM" id="SignalP"/>
    </source>
</evidence>
<name>A0ABW9Z655_9HYPH</name>
<gene>
    <name evidence="2" type="ORF">GR303_22905</name>
</gene>
<proteinExistence type="predicted"/>
<feature type="signal peptide" evidence="1">
    <location>
        <begin position="1"/>
        <end position="32"/>
    </location>
</feature>
<keyword evidence="1" id="KW-0732">Signal</keyword>
<dbReference type="RefSeq" id="WP_161726571.1">
    <property type="nucleotide sequence ID" value="NZ_JAAAXI010000039.1"/>
</dbReference>
<evidence type="ECO:0000313" key="2">
    <source>
        <dbReference type="EMBL" id="NBJ27175.1"/>
    </source>
</evidence>